<sequence length="313" mass="35976">MATTTTTTTLHNVDLRNHHLEKDPCIINTVSFHSDDNSSSDVDDESQLQKHHHEKPKSEHYELITHHHHDHDYHPLRTQITSQTHDFILTHWSFSSSSFSASSSATSYLKTDLPGLASKIFPSALDDRIHLLARLFSVVFLLGEEIDAIVRCDYHENENDDERDERDDEERDEREGVRKEIIQFLKGAFNGVDGRRRNLDREEEECEEEEEFPLVWMLNHVLDEMASHAYLLVMGEVQEAIWRFLGIAGSQRRGEKNDDDDDDALLRFRAKFVDAGMWLPLYRFATGGMVDEEEFGFGGEEMVEWSGVVGGGS</sequence>
<feature type="region of interest" description="Disordered" evidence="1">
    <location>
        <begin position="35"/>
        <end position="57"/>
    </location>
</feature>
<evidence type="ECO:0000313" key="2">
    <source>
        <dbReference type="EMBL" id="EMF15314.1"/>
    </source>
</evidence>
<accession>M3DBT8</accession>
<keyword evidence="3" id="KW-1185">Reference proteome</keyword>
<dbReference type="EMBL" id="KB456261">
    <property type="protein sequence ID" value="EMF15314.1"/>
    <property type="molecule type" value="Genomic_DNA"/>
</dbReference>
<organism evidence="2 3">
    <name type="scientific">Sphaerulina musiva (strain SO2202)</name>
    <name type="common">Poplar stem canker fungus</name>
    <name type="synonym">Septoria musiva</name>
    <dbReference type="NCBI Taxonomy" id="692275"/>
    <lineage>
        <taxon>Eukaryota</taxon>
        <taxon>Fungi</taxon>
        <taxon>Dikarya</taxon>
        <taxon>Ascomycota</taxon>
        <taxon>Pezizomycotina</taxon>
        <taxon>Dothideomycetes</taxon>
        <taxon>Dothideomycetidae</taxon>
        <taxon>Mycosphaerellales</taxon>
        <taxon>Mycosphaerellaceae</taxon>
        <taxon>Sphaerulina</taxon>
    </lineage>
</organism>
<evidence type="ECO:0000313" key="3">
    <source>
        <dbReference type="Proteomes" id="UP000016931"/>
    </source>
</evidence>
<reference evidence="2 3" key="1">
    <citation type="journal article" date="2012" name="PLoS Pathog.">
        <title>Diverse lifestyles and strategies of plant pathogenesis encoded in the genomes of eighteen Dothideomycetes fungi.</title>
        <authorList>
            <person name="Ohm R.A."/>
            <person name="Feau N."/>
            <person name="Henrissat B."/>
            <person name="Schoch C.L."/>
            <person name="Horwitz B.A."/>
            <person name="Barry K.W."/>
            <person name="Condon B.J."/>
            <person name="Copeland A.C."/>
            <person name="Dhillon B."/>
            <person name="Glaser F."/>
            <person name="Hesse C.N."/>
            <person name="Kosti I."/>
            <person name="LaButti K."/>
            <person name="Lindquist E.A."/>
            <person name="Lucas S."/>
            <person name="Salamov A.A."/>
            <person name="Bradshaw R.E."/>
            <person name="Ciuffetti L."/>
            <person name="Hamelin R.C."/>
            <person name="Kema G.H.J."/>
            <person name="Lawrence C."/>
            <person name="Scott J.A."/>
            <person name="Spatafora J.W."/>
            <person name="Turgeon B.G."/>
            <person name="de Wit P.J.G.M."/>
            <person name="Zhong S."/>
            <person name="Goodwin S.B."/>
            <person name="Grigoriev I.V."/>
        </authorList>
    </citation>
    <scope>NUCLEOTIDE SEQUENCE [LARGE SCALE GENOMIC DNA]</scope>
    <source>
        <strain evidence="2 3">SO2202</strain>
    </source>
</reference>
<gene>
    <name evidence="2" type="ORF">SEPMUDRAFT_147236</name>
</gene>
<dbReference type="Gene3D" id="1.10.600.10">
    <property type="entry name" value="Farnesyl Diphosphate Synthase"/>
    <property type="match status" value="1"/>
</dbReference>
<dbReference type="HOGENOM" id="CLU_888940_0_0_1"/>
<dbReference type="InterPro" id="IPR008949">
    <property type="entry name" value="Isoprenoid_synthase_dom_sf"/>
</dbReference>
<name>M3DBT8_SPHMS</name>
<dbReference type="GeneID" id="27901303"/>
<proteinExistence type="predicted"/>
<protein>
    <submittedName>
        <fullName evidence="2">Uncharacterized protein</fullName>
    </submittedName>
</protein>
<dbReference type="STRING" id="692275.M3DBT8"/>
<dbReference type="Proteomes" id="UP000016931">
    <property type="component" value="Unassembled WGS sequence"/>
</dbReference>
<dbReference type="OrthoDB" id="3004402at2759"/>
<dbReference type="RefSeq" id="XP_016763435.1">
    <property type="nucleotide sequence ID" value="XM_016904166.1"/>
</dbReference>
<dbReference type="AlphaFoldDB" id="M3DBT8"/>
<evidence type="ECO:0000256" key="1">
    <source>
        <dbReference type="SAM" id="MobiDB-lite"/>
    </source>
</evidence>